<dbReference type="CDD" id="cd00317">
    <property type="entry name" value="cyclophilin"/>
    <property type="match status" value="1"/>
</dbReference>
<feature type="domain" description="PPIase cyclophilin-type" evidence="5">
    <location>
        <begin position="90"/>
        <end position="251"/>
    </location>
</feature>
<evidence type="ECO:0000259" key="5">
    <source>
        <dbReference type="PROSITE" id="PS50072"/>
    </source>
</evidence>
<dbReference type="PROSITE" id="PS00170">
    <property type="entry name" value="CSA_PPIASE_1"/>
    <property type="match status" value="1"/>
</dbReference>
<evidence type="ECO:0000256" key="2">
    <source>
        <dbReference type="ARBA" id="ARBA00013194"/>
    </source>
</evidence>
<reference evidence="6 7" key="1">
    <citation type="submission" date="2021-07" db="EMBL/GenBank/DDBJ databases">
        <title>Mesonia aestuariivivens sp. nov., isolated from a tidal flat.</title>
        <authorList>
            <person name="Kim Y.-O."/>
            <person name="Yoon J.-H."/>
        </authorList>
    </citation>
    <scope>NUCLEOTIDE SEQUENCE [LARGE SCALE GENOMIC DNA]</scope>
    <source>
        <strain evidence="6 7">JHPTF-M18</strain>
    </source>
</reference>
<keyword evidence="4 6" id="KW-0413">Isomerase</keyword>
<dbReference type="Proteomes" id="UP000719267">
    <property type="component" value="Unassembled WGS sequence"/>
</dbReference>
<accession>A0ABS6W071</accession>
<dbReference type="PROSITE" id="PS51257">
    <property type="entry name" value="PROKAR_LIPOPROTEIN"/>
    <property type="match status" value="1"/>
</dbReference>
<dbReference type="InterPro" id="IPR020892">
    <property type="entry name" value="Cyclophilin-type_PPIase_CS"/>
</dbReference>
<dbReference type="Pfam" id="PF00160">
    <property type="entry name" value="Pro_isomerase"/>
    <property type="match status" value="1"/>
</dbReference>
<dbReference type="RefSeq" id="WP_219038815.1">
    <property type="nucleotide sequence ID" value="NZ_JAHWDF010000002.1"/>
</dbReference>
<evidence type="ECO:0000313" key="7">
    <source>
        <dbReference type="Proteomes" id="UP000719267"/>
    </source>
</evidence>
<evidence type="ECO:0000256" key="3">
    <source>
        <dbReference type="ARBA" id="ARBA00023110"/>
    </source>
</evidence>
<evidence type="ECO:0000256" key="4">
    <source>
        <dbReference type="ARBA" id="ARBA00023235"/>
    </source>
</evidence>
<dbReference type="PANTHER" id="PTHR45625:SF4">
    <property type="entry name" value="PEPTIDYLPROLYL ISOMERASE DOMAIN AND WD REPEAT-CONTAINING PROTEIN 1"/>
    <property type="match status" value="1"/>
</dbReference>
<dbReference type="PROSITE" id="PS50072">
    <property type="entry name" value="CSA_PPIASE_2"/>
    <property type="match status" value="1"/>
</dbReference>
<evidence type="ECO:0000313" key="6">
    <source>
        <dbReference type="EMBL" id="MBW2960524.1"/>
    </source>
</evidence>
<dbReference type="InterPro" id="IPR002130">
    <property type="entry name" value="Cyclophilin-type_PPIase_dom"/>
</dbReference>
<comment type="similarity">
    <text evidence="1">Belongs to the cyclophilin-type PPIase family.</text>
</comment>
<dbReference type="InterPro" id="IPR044666">
    <property type="entry name" value="Cyclophilin_A-like"/>
</dbReference>
<name>A0ABS6W071_9FLAO</name>
<dbReference type="PANTHER" id="PTHR45625">
    <property type="entry name" value="PEPTIDYL-PROLYL CIS-TRANS ISOMERASE-RELATED"/>
    <property type="match status" value="1"/>
</dbReference>
<comment type="caution">
    <text evidence="6">The sequence shown here is derived from an EMBL/GenBank/DDBJ whole genome shotgun (WGS) entry which is preliminary data.</text>
</comment>
<proteinExistence type="inferred from homology"/>
<organism evidence="6 7">
    <name type="scientific">Mesonia aestuariivivens</name>
    <dbReference type="NCBI Taxonomy" id="2796128"/>
    <lineage>
        <taxon>Bacteria</taxon>
        <taxon>Pseudomonadati</taxon>
        <taxon>Bacteroidota</taxon>
        <taxon>Flavobacteriia</taxon>
        <taxon>Flavobacteriales</taxon>
        <taxon>Flavobacteriaceae</taxon>
        <taxon>Mesonia</taxon>
    </lineage>
</organism>
<evidence type="ECO:0000256" key="1">
    <source>
        <dbReference type="ARBA" id="ARBA00007365"/>
    </source>
</evidence>
<dbReference type="GO" id="GO:0016853">
    <property type="term" value="F:isomerase activity"/>
    <property type="evidence" value="ECO:0007669"/>
    <property type="project" value="UniProtKB-KW"/>
</dbReference>
<sequence length="252" mass="28320">MSYLSKLISIISVIAIFSLASCEDTKSNKSSKKSQQELEEKAKIARQDSIINSIHIPKDGSKTSVDINEITTVKQEQLIPFLTEYGKDNLEDRVIIYSSFGEIHVKLYKDTPLHRANFIRLAKTGYFSTTFFHRVLDNFVVQGGNSDNISTQKVRAAIGDYLIPSEFSSSHQHHRGAFSAAKYAEQNVSKASSPFEFFIVQGKRGAHHLDNDHTIFGEVTKGMNVVDKMAKVKTDESEWPIKNILIDSVVVY</sequence>
<dbReference type="EMBL" id="JAHWDF010000002">
    <property type="protein sequence ID" value="MBW2960524.1"/>
    <property type="molecule type" value="Genomic_DNA"/>
</dbReference>
<keyword evidence="7" id="KW-1185">Reference proteome</keyword>
<dbReference type="EC" id="5.2.1.8" evidence="2"/>
<gene>
    <name evidence="6" type="ORF">KW502_01765</name>
</gene>
<keyword evidence="3" id="KW-0697">Rotamase</keyword>
<protein>
    <recommendedName>
        <fullName evidence="2">peptidylprolyl isomerase</fullName>
        <ecNumber evidence="2">5.2.1.8</ecNumber>
    </recommendedName>
</protein>